<dbReference type="Pfam" id="PF13346">
    <property type="entry name" value="ABC2_membrane_5"/>
    <property type="match status" value="1"/>
</dbReference>
<organism evidence="2 3">
    <name type="scientific">Pseudobacteroides cellulosolvens ATCC 35603 = DSM 2933</name>
    <dbReference type="NCBI Taxonomy" id="398512"/>
    <lineage>
        <taxon>Bacteria</taxon>
        <taxon>Bacillati</taxon>
        <taxon>Bacillota</taxon>
        <taxon>Clostridia</taxon>
        <taxon>Eubacteriales</taxon>
        <taxon>Oscillospiraceae</taxon>
        <taxon>Pseudobacteroides</taxon>
    </lineage>
</organism>
<keyword evidence="3" id="KW-1185">Reference proteome</keyword>
<feature type="transmembrane region" description="Helical" evidence="1">
    <location>
        <begin position="192"/>
        <end position="212"/>
    </location>
</feature>
<evidence type="ECO:0000313" key="2">
    <source>
        <dbReference type="EMBL" id="KNY29804.1"/>
    </source>
</evidence>
<dbReference type="PANTHER" id="PTHR41309:SF2">
    <property type="entry name" value="MEMBRANE PROTEIN"/>
    <property type="match status" value="1"/>
</dbReference>
<dbReference type="EMBL" id="LGTC01000001">
    <property type="protein sequence ID" value="KNY29804.1"/>
    <property type="molecule type" value="Genomic_DNA"/>
</dbReference>
<dbReference type="eggNOG" id="COG1835">
    <property type="taxonomic scope" value="Bacteria"/>
</dbReference>
<accession>A0A0L6JVR1</accession>
<dbReference type="RefSeq" id="WP_036943398.1">
    <property type="nucleotide sequence ID" value="NZ_JQKC01000021.1"/>
</dbReference>
<keyword evidence="1" id="KW-0812">Transmembrane</keyword>
<keyword evidence="1" id="KW-0472">Membrane</keyword>
<feature type="transmembrane region" description="Helical" evidence="1">
    <location>
        <begin position="41"/>
        <end position="61"/>
    </location>
</feature>
<evidence type="ECO:0000256" key="1">
    <source>
        <dbReference type="SAM" id="Phobius"/>
    </source>
</evidence>
<protein>
    <submittedName>
        <fullName evidence="2">ABC-2 membrane transporter-like protein</fullName>
    </submittedName>
</protein>
<proteinExistence type="predicted"/>
<feature type="transmembrane region" description="Helical" evidence="1">
    <location>
        <begin position="82"/>
        <end position="106"/>
    </location>
</feature>
<sequence length="222" mass="25142">MMKAVNVVRIDILTVKPYMKLFLLLIAVGLLFGMGNKEPYVIPPMFMIWASFFVAYPFSIGEKNSLDRLYGTFALKRKDIVAGRYIFSLFSAILSMIFAILSVYVSSVFIKKDIEIEALLFVVCFGFLMFAAVISFQIPMYFKVGYTKARVLTYLPLMLIGFAAPMISLIPSDSTVGRLFSDIGKILEEKTYMAYAIFLGASIIVLYISYLISSRIYEKKDI</sequence>
<keyword evidence="1" id="KW-1133">Transmembrane helix</keyword>
<feature type="transmembrane region" description="Helical" evidence="1">
    <location>
        <begin position="151"/>
        <end position="172"/>
    </location>
</feature>
<gene>
    <name evidence="2" type="ORF">Bccel_5081</name>
</gene>
<feature type="transmembrane region" description="Helical" evidence="1">
    <location>
        <begin position="118"/>
        <end position="139"/>
    </location>
</feature>
<dbReference type="Proteomes" id="UP000036923">
    <property type="component" value="Unassembled WGS sequence"/>
</dbReference>
<feature type="transmembrane region" description="Helical" evidence="1">
    <location>
        <begin position="18"/>
        <end position="35"/>
    </location>
</feature>
<dbReference type="OrthoDB" id="1696644at2"/>
<dbReference type="AlphaFoldDB" id="A0A0L6JVR1"/>
<dbReference type="STRING" id="398512.Bccel_5081"/>
<dbReference type="PANTHER" id="PTHR41309">
    <property type="entry name" value="MEMBRANE PROTEIN-RELATED"/>
    <property type="match status" value="1"/>
</dbReference>
<evidence type="ECO:0000313" key="3">
    <source>
        <dbReference type="Proteomes" id="UP000036923"/>
    </source>
</evidence>
<name>A0A0L6JVR1_9FIRM</name>
<reference evidence="3" key="1">
    <citation type="submission" date="2015-07" db="EMBL/GenBank/DDBJ databases">
        <title>Near-Complete Genome Sequence of the Cellulolytic Bacterium Bacteroides (Pseudobacteroides) cellulosolvens ATCC 35603.</title>
        <authorList>
            <person name="Dassa B."/>
            <person name="Utturkar S.M."/>
            <person name="Klingeman D.M."/>
            <person name="Hurt R.A."/>
            <person name="Keller M."/>
            <person name="Xu J."/>
            <person name="Reddy Y.H.K."/>
            <person name="Borovok I."/>
            <person name="Grinberg I.R."/>
            <person name="Lamed R."/>
            <person name="Zhivin O."/>
            <person name="Bayer E.A."/>
            <person name="Brown S.D."/>
        </authorList>
    </citation>
    <scope>NUCLEOTIDE SEQUENCE [LARGE SCALE GENOMIC DNA]</scope>
    <source>
        <strain evidence="3">DSM 2933</strain>
    </source>
</reference>
<dbReference type="InterPro" id="IPR025699">
    <property type="entry name" value="ABC2_memb-like"/>
</dbReference>
<comment type="caution">
    <text evidence="2">The sequence shown here is derived from an EMBL/GenBank/DDBJ whole genome shotgun (WGS) entry which is preliminary data.</text>
</comment>